<keyword evidence="1" id="KW-0812">Transmembrane</keyword>
<reference evidence="2 3" key="1">
    <citation type="journal article" date="2021" name="Plant Biotechnol. J.">
        <title>Multi-omics assisted identification of the key and species-specific regulatory components of drought-tolerant mechanisms in Gossypium stocksii.</title>
        <authorList>
            <person name="Yu D."/>
            <person name="Ke L."/>
            <person name="Zhang D."/>
            <person name="Wu Y."/>
            <person name="Sun Y."/>
            <person name="Mei J."/>
            <person name="Sun J."/>
            <person name="Sun Y."/>
        </authorList>
    </citation>
    <scope>NUCLEOTIDE SEQUENCE [LARGE SCALE GENOMIC DNA]</scope>
    <source>
        <strain evidence="3">cv. E1</strain>
        <tissue evidence="2">Leaf</tissue>
    </source>
</reference>
<comment type="caution">
    <text evidence="2">The sequence shown here is derived from an EMBL/GenBank/DDBJ whole genome shotgun (WGS) entry which is preliminary data.</text>
</comment>
<name>A0A9D3WA51_9ROSI</name>
<feature type="transmembrane region" description="Helical" evidence="1">
    <location>
        <begin position="153"/>
        <end position="170"/>
    </location>
</feature>
<protein>
    <submittedName>
        <fullName evidence="2">Uncharacterized protein</fullName>
    </submittedName>
</protein>
<dbReference type="EMBL" id="JAIQCV010000003">
    <property type="protein sequence ID" value="KAH1115427.1"/>
    <property type="molecule type" value="Genomic_DNA"/>
</dbReference>
<dbReference type="AlphaFoldDB" id="A0A9D3WA51"/>
<evidence type="ECO:0000313" key="2">
    <source>
        <dbReference type="EMBL" id="KAH1115427.1"/>
    </source>
</evidence>
<organism evidence="2 3">
    <name type="scientific">Gossypium stocksii</name>
    <dbReference type="NCBI Taxonomy" id="47602"/>
    <lineage>
        <taxon>Eukaryota</taxon>
        <taxon>Viridiplantae</taxon>
        <taxon>Streptophyta</taxon>
        <taxon>Embryophyta</taxon>
        <taxon>Tracheophyta</taxon>
        <taxon>Spermatophyta</taxon>
        <taxon>Magnoliopsida</taxon>
        <taxon>eudicotyledons</taxon>
        <taxon>Gunneridae</taxon>
        <taxon>Pentapetalae</taxon>
        <taxon>rosids</taxon>
        <taxon>malvids</taxon>
        <taxon>Malvales</taxon>
        <taxon>Malvaceae</taxon>
        <taxon>Malvoideae</taxon>
        <taxon>Gossypium</taxon>
    </lineage>
</organism>
<feature type="transmembrane region" description="Helical" evidence="1">
    <location>
        <begin position="128"/>
        <end position="147"/>
    </location>
</feature>
<proteinExistence type="predicted"/>
<accession>A0A9D3WA51</accession>
<sequence>MVLVFMTARTATITITASDHSWCGHRRSGSEDANANAITIPTTPIALSATPFTCTPEPSTMAKYSNSILLFICTGCIPPICNTPSVQSTPTISHGFAFLPCPTYLHFDVGAFFINPYCTTTSNALQKVALLLSAAAFAHTLSIPLSFELKCAIWAVFLLPFLTAIIFTYLNTKTA</sequence>
<evidence type="ECO:0000313" key="3">
    <source>
        <dbReference type="Proteomes" id="UP000828251"/>
    </source>
</evidence>
<keyword evidence="1" id="KW-0472">Membrane</keyword>
<dbReference type="OrthoDB" id="982386at2759"/>
<evidence type="ECO:0000256" key="1">
    <source>
        <dbReference type="SAM" id="Phobius"/>
    </source>
</evidence>
<keyword evidence="1" id="KW-1133">Transmembrane helix</keyword>
<gene>
    <name evidence="2" type="ORF">J1N35_008805</name>
</gene>
<keyword evidence="3" id="KW-1185">Reference proteome</keyword>
<dbReference type="Proteomes" id="UP000828251">
    <property type="component" value="Unassembled WGS sequence"/>
</dbReference>